<evidence type="ECO:0000256" key="1">
    <source>
        <dbReference type="ARBA" id="ARBA00004203"/>
    </source>
</evidence>
<name>A0ABV9IB65_9DEIO</name>
<protein>
    <submittedName>
        <fullName evidence="5">Type II secretion system protein J</fullName>
    </submittedName>
</protein>
<keyword evidence="4" id="KW-0472">Membrane</keyword>
<dbReference type="EMBL" id="JBHSEI010000008">
    <property type="protein sequence ID" value="MFC4638986.1"/>
    <property type="molecule type" value="Genomic_DNA"/>
</dbReference>
<dbReference type="InterPro" id="IPR045584">
    <property type="entry name" value="Pilin-like"/>
</dbReference>
<dbReference type="SUPFAM" id="SSF54523">
    <property type="entry name" value="Pili subunits"/>
    <property type="match status" value="1"/>
</dbReference>
<dbReference type="Proteomes" id="UP001595952">
    <property type="component" value="Unassembled WGS sequence"/>
</dbReference>
<evidence type="ECO:0000313" key="5">
    <source>
        <dbReference type="EMBL" id="MFC4638986.1"/>
    </source>
</evidence>
<keyword evidence="3" id="KW-0574">Periplasm</keyword>
<proteinExistence type="predicted"/>
<evidence type="ECO:0000256" key="3">
    <source>
        <dbReference type="ARBA" id="ARBA00022764"/>
    </source>
</evidence>
<dbReference type="NCBIfam" id="TIGR02532">
    <property type="entry name" value="IV_pilin_GFxxxE"/>
    <property type="match status" value="1"/>
</dbReference>
<sequence length="133" mass="13709">MKGADQGLTLMEVLVAIALFAVVSVAALALFPTVFRVSGQTQADQAVTIAAKQYMEQARVLYSTQTGFDSGALPSAPASHLGGYTCTAPAATAQAQNTAVTPPLALIKRVTLTCTKPSAPPLTFSLDLGRPDS</sequence>
<reference evidence="6" key="1">
    <citation type="journal article" date="2019" name="Int. J. Syst. Evol. Microbiol.">
        <title>The Global Catalogue of Microorganisms (GCM) 10K type strain sequencing project: providing services to taxonomists for standard genome sequencing and annotation.</title>
        <authorList>
            <consortium name="The Broad Institute Genomics Platform"/>
            <consortium name="The Broad Institute Genome Sequencing Center for Infectious Disease"/>
            <person name="Wu L."/>
            <person name="Ma J."/>
        </authorList>
    </citation>
    <scope>NUCLEOTIDE SEQUENCE [LARGE SCALE GENOMIC DNA]</scope>
    <source>
        <strain evidence="6">CCUG 55995</strain>
    </source>
</reference>
<accession>A0ABV9IB65</accession>
<dbReference type="Pfam" id="PF07963">
    <property type="entry name" value="N_methyl"/>
    <property type="match status" value="1"/>
</dbReference>
<organism evidence="5 6">
    <name type="scientific">Deinococcus hohokamensis</name>
    <dbReference type="NCBI Taxonomy" id="309883"/>
    <lineage>
        <taxon>Bacteria</taxon>
        <taxon>Thermotogati</taxon>
        <taxon>Deinococcota</taxon>
        <taxon>Deinococci</taxon>
        <taxon>Deinococcales</taxon>
        <taxon>Deinococcaceae</taxon>
        <taxon>Deinococcus</taxon>
    </lineage>
</organism>
<gene>
    <name evidence="5" type="ORF">ACFO0D_11625</name>
</gene>
<keyword evidence="6" id="KW-1185">Reference proteome</keyword>
<evidence type="ECO:0000256" key="4">
    <source>
        <dbReference type="ARBA" id="ARBA00023237"/>
    </source>
</evidence>
<dbReference type="InterPro" id="IPR012902">
    <property type="entry name" value="N_methyl_site"/>
</dbReference>
<keyword evidence="4" id="KW-0998">Cell outer membrane</keyword>
<dbReference type="RefSeq" id="WP_380061990.1">
    <property type="nucleotide sequence ID" value="NZ_JBHSEI010000008.1"/>
</dbReference>
<comment type="subcellular location">
    <subcellularLocation>
        <location evidence="1">Cell outer membrane</location>
        <topology evidence="1">Single-pass membrane protein</topology>
    </subcellularLocation>
    <subcellularLocation>
        <location evidence="2">Periplasm</location>
    </subcellularLocation>
</comment>
<evidence type="ECO:0000313" key="6">
    <source>
        <dbReference type="Proteomes" id="UP001595952"/>
    </source>
</evidence>
<comment type="caution">
    <text evidence="5">The sequence shown here is derived from an EMBL/GenBank/DDBJ whole genome shotgun (WGS) entry which is preliminary data.</text>
</comment>
<evidence type="ECO:0000256" key="2">
    <source>
        <dbReference type="ARBA" id="ARBA00004418"/>
    </source>
</evidence>